<evidence type="ECO:0000313" key="2">
    <source>
        <dbReference type="EMBL" id="WNO54754.1"/>
    </source>
</evidence>
<protein>
    <submittedName>
        <fullName evidence="2">Uncharacterized protein</fullName>
    </submittedName>
</protein>
<dbReference type="Proteomes" id="UP001302249">
    <property type="component" value="Chromosome"/>
</dbReference>
<evidence type="ECO:0000256" key="1">
    <source>
        <dbReference type="SAM" id="Phobius"/>
    </source>
</evidence>
<gene>
    <name evidence="2" type="ORF">RPR59_05770</name>
</gene>
<dbReference type="EMBL" id="CP135076">
    <property type="protein sequence ID" value="WNO54754.1"/>
    <property type="molecule type" value="Genomic_DNA"/>
</dbReference>
<feature type="transmembrane region" description="Helical" evidence="1">
    <location>
        <begin position="52"/>
        <end position="70"/>
    </location>
</feature>
<evidence type="ECO:0000313" key="3">
    <source>
        <dbReference type="Proteomes" id="UP001302249"/>
    </source>
</evidence>
<reference evidence="2 3" key="1">
    <citation type="submission" date="2023-09" db="EMBL/GenBank/DDBJ databases">
        <authorList>
            <person name="Rey-Velasco X."/>
        </authorList>
    </citation>
    <scope>NUCLEOTIDE SEQUENCE [LARGE SCALE GENOMIC DNA]</scope>
    <source>
        <strain evidence="2 3">W311</strain>
    </source>
</reference>
<feature type="transmembrane region" description="Helical" evidence="1">
    <location>
        <begin position="26"/>
        <end position="46"/>
    </location>
</feature>
<keyword evidence="3" id="KW-1185">Reference proteome</keyword>
<proteinExistence type="predicted"/>
<keyword evidence="1" id="KW-1133">Transmembrane helix</keyword>
<sequence length="83" mass="9239">MSAPDLDDPAQRRAYVRELRGVGRPLRLAALAITLVGVFLAVAARMGRLPEWIPLLVILTGGAFMVAAVVQRTQYHRRRMRGE</sequence>
<dbReference type="RefSeq" id="WP_313917599.1">
    <property type="nucleotide sequence ID" value="NZ_CP135076.1"/>
</dbReference>
<keyword evidence="1" id="KW-0472">Membrane</keyword>
<accession>A0ABZ0BBU0</accession>
<keyword evidence="1" id="KW-0812">Transmembrane</keyword>
<name>A0ABZ0BBU0_9SPHN</name>
<organism evidence="2 3">
    <name type="scientific">Stakelama saccharophila</name>
    <dbReference type="NCBI Taxonomy" id="3075605"/>
    <lineage>
        <taxon>Bacteria</taxon>
        <taxon>Pseudomonadati</taxon>
        <taxon>Pseudomonadota</taxon>
        <taxon>Alphaproteobacteria</taxon>
        <taxon>Sphingomonadales</taxon>
        <taxon>Sphingomonadaceae</taxon>
        <taxon>Stakelama</taxon>
    </lineage>
</organism>